<organism evidence="7">
    <name type="scientific">Hirondellea gigas</name>
    <dbReference type="NCBI Taxonomy" id="1518452"/>
    <lineage>
        <taxon>Eukaryota</taxon>
        <taxon>Metazoa</taxon>
        <taxon>Ecdysozoa</taxon>
        <taxon>Arthropoda</taxon>
        <taxon>Crustacea</taxon>
        <taxon>Multicrustacea</taxon>
        <taxon>Malacostraca</taxon>
        <taxon>Eumalacostraca</taxon>
        <taxon>Peracarida</taxon>
        <taxon>Amphipoda</taxon>
        <taxon>Amphilochidea</taxon>
        <taxon>Lysianassida</taxon>
        <taxon>Lysianassidira</taxon>
        <taxon>Lysianassoidea</taxon>
        <taxon>Lysianassidae</taxon>
        <taxon>Hirondellea</taxon>
    </lineage>
</organism>
<feature type="repeat" description="WD" evidence="5">
    <location>
        <begin position="282"/>
        <end position="316"/>
    </location>
</feature>
<accession>A0A6A7G9F2</accession>
<dbReference type="SUPFAM" id="SSF50978">
    <property type="entry name" value="WD40 repeat-like"/>
    <property type="match status" value="1"/>
</dbReference>
<dbReference type="GO" id="GO:0007165">
    <property type="term" value="P:signal transduction"/>
    <property type="evidence" value="ECO:0007669"/>
    <property type="project" value="UniProtKB-KW"/>
</dbReference>
<dbReference type="PANTHER" id="PTHR19850">
    <property type="entry name" value="GUANINE NUCLEOTIDE-BINDING PROTEIN BETA G PROTEIN BETA"/>
    <property type="match status" value="1"/>
</dbReference>
<evidence type="ECO:0000256" key="2">
    <source>
        <dbReference type="ARBA" id="ARBA00022574"/>
    </source>
</evidence>
<dbReference type="Gene3D" id="2.130.10.10">
    <property type="entry name" value="YVTN repeat-like/Quinoprotein amine dehydrogenase"/>
    <property type="match status" value="1"/>
</dbReference>
<proteinExistence type="evidence at transcript level"/>
<dbReference type="SMART" id="SM00320">
    <property type="entry name" value="WD40"/>
    <property type="match status" value="7"/>
</dbReference>
<feature type="repeat" description="WD" evidence="5">
    <location>
        <begin position="317"/>
        <end position="349"/>
    </location>
</feature>
<dbReference type="InterPro" id="IPR001632">
    <property type="entry name" value="WD40_G-protein_beta-like"/>
</dbReference>
<comment type="similarity">
    <text evidence="1">Belongs to the WD repeat G protein beta family.</text>
</comment>
<dbReference type="PIRSF" id="PIRSF002394">
    <property type="entry name" value="GN-bd_beta"/>
    <property type="match status" value="1"/>
</dbReference>
<keyword evidence="4" id="KW-0807">Transducer</keyword>
<feature type="repeat" description="WD" evidence="5">
    <location>
        <begin position="231"/>
        <end position="272"/>
    </location>
</feature>
<dbReference type="AlphaFoldDB" id="A0A6A7G9F2"/>
<evidence type="ECO:0000256" key="3">
    <source>
        <dbReference type="ARBA" id="ARBA00022737"/>
    </source>
</evidence>
<keyword evidence="2 5" id="KW-0853">WD repeat</keyword>
<dbReference type="InterPro" id="IPR001680">
    <property type="entry name" value="WD40_rpt"/>
</dbReference>
<dbReference type="PROSITE" id="PS50082">
    <property type="entry name" value="WD_REPEATS_2"/>
    <property type="match status" value="6"/>
</dbReference>
<dbReference type="InterPro" id="IPR036322">
    <property type="entry name" value="WD40_repeat_dom_sf"/>
</dbReference>
<feature type="repeat" description="WD" evidence="5">
    <location>
        <begin position="148"/>
        <end position="188"/>
    </location>
</feature>
<evidence type="ECO:0000256" key="1">
    <source>
        <dbReference type="ARBA" id="ARBA00009768"/>
    </source>
</evidence>
<dbReference type="Pfam" id="PF25391">
    <property type="entry name" value="WD40_Gbeta"/>
    <property type="match status" value="1"/>
</dbReference>
<evidence type="ECO:0000256" key="5">
    <source>
        <dbReference type="PROSITE-ProRule" id="PRU00221"/>
    </source>
</evidence>
<dbReference type="PROSITE" id="PS00678">
    <property type="entry name" value="WD_REPEATS_1"/>
    <property type="match status" value="1"/>
</dbReference>
<reference evidence="7" key="1">
    <citation type="submission" date="2017-11" db="EMBL/GenBank/DDBJ databases">
        <title>The sensing device of the deep-sea amphipod.</title>
        <authorList>
            <person name="Kobayashi H."/>
            <person name="Nagahama T."/>
            <person name="Arai W."/>
            <person name="Sasagawa Y."/>
            <person name="Umeda M."/>
            <person name="Hayashi T."/>
            <person name="Nikaido I."/>
            <person name="Watanabe H."/>
            <person name="Oguri K."/>
            <person name="Kitazato H."/>
            <person name="Fujioka K."/>
            <person name="Kido Y."/>
            <person name="Takami H."/>
        </authorList>
    </citation>
    <scope>NUCLEOTIDE SEQUENCE</scope>
    <source>
        <tissue evidence="7">Whole body</tissue>
    </source>
</reference>
<dbReference type="InterPro" id="IPR015943">
    <property type="entry name" value="WD40/YVTN_repeat-like_dom_sf"/>
</dbReference>
<feature type="repeat" description="WD" evidence="5">
    <location>
        <begin position="56"/>
        <end position="87"/>
    </location>
</feature>
<name>A0A6A7G9F2_9CRUS</name>
<protein>
    <submittedName>
        <fullName evidence="7">Guanine nucleotide-binding protein subunit beta</fullName>
    </submittedName>
</protein>
<sequence>MADSELNRLKDENEELKHKIEKLRGGGEEAEHKALAKCYDGEKNATPINLRTRRTLKGHFGKVYALHWSEDSKRIVSASQDGKLIIWHGPSTHKVEAIPLRSSWVMTCAFSPCGEFVACGGLDNLCSIYKIGNQQGPSVTPRPAHRELAQHEGYLSCTRFIDKTEIITSSGDSTCILWDIENKTVKRTFQDHSGDVMSVSIHDERNMFVSGSCDSTARIYDHRIGKCVSKYCGHQSDINSVQYFPDGQSFATGSDDSTCRFFDSRSLRQLNDYGTDEILCGITSVAFSRTGKYLFAGYDDYNCYIWDTLSGQKLQQVQGHENRVSCLGVNVTGGALCTGSWDTHLKIWA</sequence>
<dbReference type="EMBL" id="IACT01008776">
    <property type="protein sequence ID" value="LAC27888.1"/>
    <property type="molecule type" value="mRNA"/>
</dbReference>
<dbReference type="PRINTS" id="PR00319">
    <property type="entry name" value="GPROTEINB"/>
</dbReference>
<evidence type="ECO:0000313" key="7">
    <source>
        <dbReference type="EMBL" id="LAC27888.1"/>
    </source>
</evidence>
<feature type="coiled-coil region" evidence="6">
    <location>
        <begin position="2"/>
        <end position="33"/>
    </location>
</feature>
<dbReference type="InterPro" id="IPR016346">
    <property type="entry name" value="G-protein_beta_1-5"/>
</dbReference>
<dbReference type="InterPro" id="IPR019775">
    <property type="entry name" value="WD40_repeat_CS"/>
</dbReference>
<evidence type="ECO:0000256" key="6">
    <source>
        <dbReference type="SAM" id="Coils"/>
    </source>
</evidence>
<keyword evidence="6" id="KW-0175">Coiled coil</keyword>
<dbReference type="CDD" id="cd00200">
    <property type="entry name" value="WD40"/>
    <property type="match status" value="1"/>
</dbReference>
<keyword evidence="3" id="KW-0677">Repeat</keyword>
<feature type="repeat" description="WD" evidence="5">
    <location>
        <begin position="189"/>
        <end position="230"/>
    </location>
</feature>
<evidence type="ECO:0000256" key="4">
    <source>
        <dbReference type="ARBA" id="ARBA00023224"/>
    </source>
</evidence>
<dbReference type="PROSITE" id="PS50294">
    <property type="entry name" value="WD_REPEATS_REGION"/>
    <property type="match status" value="4"/>
</dbReference>